<accession>E6MLN6</accession>
<protein>
    <recommendedName>
        <fullName evidence="4">Beta-carotene 15,15'-monooxygenase</fullName>
    </recommendedName>
</protein>
<keyword evidence="1" id="KW-0812">Transmembrane</keyword>
<keyword evidence="3" id="KW-1185">Reference proteome</keyword>
<dbReference type="AlphaFoldDB" id="E6MLN6"/>
<keyword evidence="1" id="KW-1133">Transmembrane helix</keyword>
<dbReference type="HOGENOM" id="CLU_062007_0_0_10"/>
<dbReference type="Proteomes" id="UP000003874">
    <property type="component" value="Unassembled WGS sequence"/>
</dbReference>
<evidence type="ECO:0000313" key="2">
    <source>
        <dbReference type="EMBL" id="EFV05460.1"/>
    </source>
</evidence>
<proteinExistence type="predicted"/>
<dbReference type="STRING" id="888832.HMPREF9420_0403"/>
<feature type="transmembrane region" description="Helical" evidence="1">
    <location>
        <begin position="274"/>
        <end position="291"/>
    </location>
</feature>
<feature type="transmembrane region" description="Helical" evidence="1">
    <location>
        <begin position="200"/>
        <end position="222"/>
    </location>
</feature>
<feature type="transmembrane region" description="Helical" evidence="1">
    <location>
        <begin position="242"/>
        <end position="262"/>
    </location>
</feature>
<feature type="transmembrane region" description="Helical" evidence="1">
    <location>
        <begin position="19"/>
        <end position="36"/>
    </location>
</feature>
<name>E6MLN6_9BACT</name>
<keyword evidence="1" id="KW-0472">Membrane</keyword>
<feature type="transmembrane region" description="Helical" evidence="1">
    <location>
        <begin position="297"/>
        <end position="314"/>
    </location>
</feature>
<sequence>MLNNQNHCQMNHCIKEFRIYLLSCLYGIAVLFMMTSCYHQKPKTHDAVVNYSAKQIDSLSFQAKHHYTNNYNFIVKADSFALIRQQPEEVSALLPIDTIYIHKHDHLVVADIRTVPSDSIDSIWVQVARDQHTFGWQRESVLLSKVVPDDPISQFISTFSDIHVLISLIIVALIFAGYVIRKLMRKNAHLVHFRDIDSFYPTLLAIIVATAATFYASIQNFAPDVWRHFYFHPTLNPCSVPPLLSIFLSSVWAMLIVGIAAVDDTFHKLPAGEAVLYICGLVGVCAVNYIVFSILSLYYIGYLLLVAYVFFALYRYATKNRTTFICGNCGHPLRRKGRCPYCGAWNH</sequence>
<gene>
    <name evidence="2" type="ORF">HMPREF9420_0403</name>
</gene>
<evidence type="ECO:0008006" key="4">
    <source>
        <dbReference type="Google" id="ProtNLM"/>
    </source>
</evidence>
<evidence type="ECO:0000313" key="3">
    <source>
        <dbReference type="Proteomes" id="UP000003874"/>
    </source>
</evidence>
<feature type="transmembrane region" description="Helical" evidence="1">
    <location>
        <begin position="162"/>
        <end position="180"/>
    </location>
</feature>
<comment type="caution">
    <text evidence="2">The sequence shown here is derived from an EMBL/GenBank/DDBJ whole genome shotgun (WGS) entry which is preliminary data.</text>
</comment>
<reference evidence="2 3" key="1">
    <citation type="submission" date="2010-12" db="EMBL/GenBank/DDBJ databases">
        <authorList>
            <person name="Muzny D."/>
            <person name="Qin X."/>
            <person name="Deng J."/>
            <person name="Jiang H."/>
            <person name="Liu Y."/>
            <person name="Qu J."/>
            <person name="Song X.-Z."/>
            <person name="Zhang L."/>
            <person name="Thornton R."/>
            <person name="Coyle M."/>
            <person name="Francisco L."/>
            <person name="Jackson L."/>
            <person name="Javaid M."/>
            <person name="Korchina V."/>
            <person name="Kovar C."/>
            <person name="Mata R."/>
            <person name="Mathew T."/>
            <person name="Ngo R."/>
            <person name="Nguyen L."/>
            <person name="Nguyen N."/>
            <person name="Okwuonu G."/>
            <person name="Ongeri F."/>
            <person name="Pham C."/>
            <person name="Simmons D."/>
            <person name="Wilczek-Boney K."/>
            <person name="Hale W."/>
            <person name="Jakkamsetti A."/>
            <person name="Pham P."/>
            <person name="Ruth R."/>
            <person name="San Lucas F."/>
            <person name="Warren J."/>
            <person name="Zhang J."/>
            <person name="Zhao Z."/>
            <person name="Zhou C."/>
            <person name="Zhu D."/>
            <person name="Lee S."/>
            <person name="Bess C."/>
            <person name="Blankenburg K."/>
            <person name="Forbes L."/>
            <person name="Fu Q."/>
            <person name="Gubbala S."/>
            <person name="Hirani K."/>
            <person name="Jayaseelan J.C."/>
            <person name="Lara F."/>
            <person name="Munidasa M."/>
            <person name="Palculict T."/>
            <person name="Patil S."/>
            <person name="Pu L.-L."/>
            <person name="Saada N."/>
            <person name="Tang L."/>
            <person name="Weissenberger G."/>
            <person name="Zhu Y."/>
            <person name="Hemphill L."/>
            <person name="Shang Y."/>
            <person name="Youmans B."/>
            <person name="Ayvaz T."/>
            <person name="Ross M."/>
            <person name="Santibanez J."/>
            <person name="Aqrawi P."/>
            <person name="Gross S."/>
            <person name="Joshi V."/>
            <person name="Fowler G."/>
            <person name="Nazareth L."/>
            <person name="Reid J."/>
            <person name="Worley K."/>
            <person name="Petrosino J."/>
            <person name="Highlander S."/>
            <person name="Gibbs R."/>
        </authorList>
    </citation>
    <scope>NUCLEOTIDE SEQUENCE [LARGE SCALE GENOMIC DNA]</scope>
    <source>
        <strain evidence="2 3">DSM 15606</strain>
    </source>
</reference>
<dbReference type="EMBL" id="AEQO01000039">
    <property type="protein sequence ID" value="EFV05460.1"/>
    <property type="molecule type" value="Genomic_DNA"/>
</dbReference>
<organism evidence="2 3">
    <name type="scientific">Segatella salivae DSM 15606</name>
    <dbReference type="NCBI Taxonomy" id="888832"/>
    <lineage>
        <taxon>Bacteria</taxon>
        <taxon>Pseudomonadati</taxon>
        <taxon>Bacteroidota</taxon>
        <taxon>Bacteroidia</taxon>
        <taxon>Bacteroidales</taxon>
        <taxon>Prevotellaceae</taxon>
        <taxon>Segatella</taxon>
    </lineage>
</organism>
<dbReference type="eggNOG" id="ENOG502ZDI8">
    <property type="taxonomic scope" value="Bacteria"/>
</dbReference>
<evidence type="ECO:0000256" key="1">
    <source>
        <dbReference type="SAM" id="Phobius"/>
    </source>
</evidence>